<dbReference type="InterPro" id="IPR002547">
    <property type="entry name" value="tRNA-bd_dom"/>
</dbReference>
<dbReference type="HAMAP" id="MF_00283">
    <property type="entry name" value="Phe_tRNA_synth_beta1"/>
    <property type="match status" value="1"/>
</dbReference>
<evidence type="ECO:0000313" key="20">
    <source>
        <dbReference type="EMBL" id="ROR66573.1"/>
    </source>
</evidence>
<dbReference type="Gene3D" id="2.40.50.140">
    <property type="entry name" value="Nucleic acid-binding proteins"/>
    <property type="match status" value="1"/>
</dbReference>
<evidence type="ECO:0000256" key="6">
    <source>
        <dbReference type="ARBA" id="ARBA00022598"/>
    </source>
</evidence>
<evidence type="ECO:0000256" key="10">
    <source>
        <dbReference type="ARBA" id="ARBA00022842"/>
    </source>
</evidence>
<evidence type="ECO:0000256" key="9">
    <source>
        <dbReference type="ARBA" id="ARBA00022840"/>
    </source>
</evidence>
<comment type="caution">
    <text evidence="20">The sequence shown here is derived from an EMBL/GenBank/DDBJ whole genome shotgun (WGS) entry which is preliminary data.</text>
</comment>
<dbReference type="Pfam" id="PF03147">
    <property type="entry name" value="FDX-ACB"/>
    <property type="match status" value="1"/>
</dbReference>
<dbReference type="PANTHER" id="PTHR10947">
    <property type="entry name" value="PHENYLALANYL-TRNA SYNTHETASE BETA CHAIN AND LEUCINE-RICH REPEAT-CONTAINING PROTEIN 47"/>
    <property type="match status" value="1"/>
</dbReference>
<dbReference type="SUPFAM" id="SSF50249">
    <property type="entry name" value="Nucleic acid-binding proteins"/>
    <property type="match status" value="1"/>
</dbReference>
<dbReference type="EMBL" id="RKHJ01000001">
    <property type="protein sequence ID" value="ROR66573.1"/>
    <property type="molecule type" value="Genomic_DNA"/>
</dbReference>
<dbReference type="GO" id="GO:0000049">
    <property type="term" value="F:tRNA binding"/>
    <property type="evidence" value="ECO:0007669"/>
    <property type="project" value="UniProtKB-UniRule"/>
</dbReference>
<dbReference type="InterPro" id="IPR041616">
    <property type="entry name" value="PheRS_beta_core"/>
</dbReference>
<dbReference type="PROSITE" id="PS50886">
    <property type="entry name" value="TRBD"/>
    <property type="match status" value="1"/>
</dbReference>
<dbReference type="SUPFAM" id="SSF56037">
    <property type="entry name" value="PheT/TilS domain"/>
    <property type="match status" value="1"/>
</dbReference>
<dbReference type="InterPro" id="IPR036690">
    <property type="entry name" value="Fdx_antiC-bd_sf"/>
</dbReference>
<keyword evidence="21" id="KW-1185">Reference proteome</keyword>
<dbReference type="InterPro" id="IPR005147">
    <property type="entry name" value="tRNA_synthase_B5-dom"/>
</dbReference>
<feature type="binding site" evidence="15">
    <location>
        <position position="474"/>
    </location>
    <ligand>
        <name>Mg(2+)</name>
        <dbReference type="ChEBI" id="CHEBI:18420"/>
        <note>shared with alpha subunit</note>
    </ligand>
</feature>
<keyword evidence="8 15" id="KW-0547">Nucleotide-binding</keyword>
<dbReference type="PROSITE" id="PS51483">
    <property type="entry name" value="B5"/>
    <property type="match status" value="1"/>
</dbReference>
<dbReference type="InterPro" id="IPR020825">
    <property type="entry name" value="Phe-tRNA_synthase-like_B3/B4"/>
</dbReference>
<evidence type="ECO:0000256" key="13">
    <source>
        <dbReference type="ARBA" id="ARBA00023146"/>
    </source>
</evidence>
<evidence type="ECO:0000256" key="14">
    <source>
        <dbReference type="ARBA" id="ARBA00049255"/>
    </source>
</evidence>
<dbReference type="SMART" id="SM00873">
    <property type="entry name" value="B3_4"/>
    <property type="match status" value="1"/>
</dbReference>
<keyword evidence="11 16" id="KW-0694">RNA-binding</keyword>
<dbReference type="GO" id="GO:0004826">
    <property type="term" value="F:phenylalanine-tRNA ligase activity"/>
    <property type="evidence" value="ECO:0007669"/>
    <property type="project" value="UniProtKB-UniRule"/>
</dbReference>
<feature type="domain" description="TRNA-binding" evidence="17">
    <location>
        <begin position="40"/>
        <end position="156"/>
    </location>
</feature>
<comment type="caution">
    <text evidence="15">Lacks conserved residue(s) required for the propagation of feature annotation.</text>
</comment>
<dbReference type="RefSeq" id="WP_123697547.1">
    <property type="nucleotide sequence ID" value="NZ_RKHJ01000001.1"/>
</dbReference>
<feature type="binding site" evidence="15">
    <location>
        <position position="464"/>
    </location>
    <ligand>
        <name>Mg(2+)</name>
        <dbReference type="ChEBI" id="CHEBI:18420"/>
        <note>shared with alpha subunit</note>
    </ligand>
</feature>
<dbReference type="SUPFAM" id="SSF46955">
    <property type="entry name" value="Putative DNA-binding domain"/>
    <property type="match status" value="1"/>
</dbReference>
<sequence length="822" mass="87366">MRIPLSWLGELVEIPKDDTADWLHATLVRVGFEEEAVHGGELRGPIVVGRVLEIVEEPQKNGKTIRWCQVDVGEANGGVRGIVCGALNFVEGDRVVVTLPGSALPGGFEIAARKTYGHVSDGMIASERELGLGDDHDGIMRLDVLGIPGEIGDDALAILGLDDQAVEINVTPDRGYALSLRGIAREVASATGQAFRDPAALEPGTASGFPVELRDAAPIRGRAGCSRFVARVVRGIDPSRPTPTWLASRLRLAGIRSISLPVDITNAVMLELGQPIHGYDLGKLRGGIVVRRAAEGERLTTLDGADRALSTEDLLITDDRGAIGLAGVMGGAETEMDASTTDVLIEAATFDAVTIGRTARRHKLFSEASKRYERGVDPAVAAAAAARVAQLLVELAGGTIDELGADVGDVPAMAPITIPVGYWSTYTGADYTVDEARDALERIGATIDEAPDAWTVTPPTWRRDLVDREGLVEEVARIVGFDRIPSVLPVAPPGRGYTRPQRLRRRVADALASTGLTEVLVAPFVSEQQARLTGAEPVRLENPLDGERPWLRTALLPGMLDTAHRNLGRGLTDLALFELGRVFHAVDGQGTESLPASTSRPEDDALAELDRLPAQPDHAAVLLVGERVRKQPGVAAVRYGIADAVEAAERIARTLGLELELRQSERPWLHPGRTAELLLGETVVGLAGELLPAVAAAADLPRVVAVAELDLSLLIARARVSLDTQRIAPVPAATQDLSVVVPVDVPAGDVRRAVRDGAGALLEHIALVDDYRGAGLGEDEKSLTFALRFRADDRTLTAAEASEAKLAGLAVATERHGARLRE</sequence>
<dbReference type="Gene3D" id="3.30.70.380">
    <property type="entry name" value="Ferrodoxin-fold anticodon-binding domain"/>
    <property type="match status" value="1"/>
</dbReference>
<dbReference type="PANTHER" id="PTHR10947:SF0">
    <property type="entry name" value="PHENYLALANINE--TRNA LIGASE BETA SUBUNIT"/>
    <property type="match status" value="1"/>
</dbReference>
<evidence type="ECO:0000256" key="16">
    <source>
        <dbReference type="PROSITE-ProRule" id="PRU00209"/>
    </source>
</evidence>
<dbReference type="Pfam" id="PF01588">
    <property type="entry name" value="tRNA_bind"/>
    <property type="match status" value="1"/>
</dbReference>
<keyword evidence="10 15" id="KW-0460">Magnesium</keyword>
<dbReference type="EC" id="6.1.1.20" evidence="15"/>
<keyword evidence="5 16" id="KW-0820">tRNA-binding</keyword>
<evidence type="ECO:0000313" key="21">
    <source>
        <dbReference type="Proteomes" id="UP000275456"/>
    </source>
</evidence>
<evidence type="ECO:0000259" key="19">
    <source>
        <dbReference type="PROSITE" id="PS51483"/>
    </source>
</evidence>
<dbReference type="Gene3D" id="3.30.56.10">
    <property type="match status" value="2"/>
</dbReference>
<comment type="cofactor">
    <cofactor evidence="15">
        <name>Mg(2+)</name>
        <dbReference type="ChEBI" id="CHEBI:18420"/>
    </cofactor>
    <text evidence="15">Binds 2 magnesium ions per tetramer.</text>
</comment>
<dbReference type="InterPro" id="IPR004532">
    <property type="entry name" value="Phe-tRNA-ligase_IIc_bsu_bact"/>
</dbReference>
<evidence type="ECO:0000256" key="8">
    <source>
        <dbReference type="ARBA" id="ARBA00022741"/>
    </source>
</evidence>
<evidence type="ECO:0000256" key="12">
    <source>
        <dbReference type="ARBA" id="ARBA00022917"/>
    </source>
</evidence>
<feature type="domain" description="FDX-ACB" evidence="18">
    <location>
        <begin position="728"/>
        <end position="821"/>
    </location>
</feature>
<dbReference type="InterPro" id="IPR005121">
    <property type="entry name" value="Fdx_antiC-bd"/>
</dbReference>
<dbReference type="SUPFAM" id="SSF55681">
    <property type="entry name" value="Class II aaRS and biotin synthetases"/>
    <property type="match status" value="1"/>
</dbReference>
<dbReference type="OrthoDB" id="9805455at2"/>
<evidence type="ECO:0000256" key="2">
    <source>
        <dbReference type="ARBA" id="ARBA00008653"/>
    </source>
</evidence>
<dbReference type="Pfam" id="PF03483">
    <property type="entry name" value="B3_4"/>
    <property type="match status" value="1"/>
</dbReference>
<gene>
    <name evidence="15" type="primary">pheT</name>
    <name evidence="20" type="ORF">EDD26_1958</name>
</gene>
<keyword evidence="12 15" id="KW-0648">Protein biosynthesis</keyword>
<evidence type="ECO:0000256" key="3">
    <source>
        <dbReference type="ARBA" id="ARBA00011209"/>
    </source>
</evidence>
<dbReference type="GO" id="GO:0006432">
    <property type="term" value="P:phenylalanyl-tRNA aminoacylation"/>
    <property type="evidence" value="ECO:0007669"/>
    <property type="project" value="UniProtKB-UniRule"/>
</dbReference>
<dbReference type="Proteomes" id="UP000275456">
    <property type="component" value="Unassembled WGS sequence"/>
</dbReference>
<evidence type="ECO:0000256" key="7">
    <source>
        <dbReference type="ARBA" id="ARBA00022723"/>
    </source>
</evidence>
<keyword evidence="6 15" id="KW-0436">Ligase</keyword>
<keyword evidence="13 15" id="KW-0030">Aminoacyl-tRNA synthetase</keyword>
<evidence type="ECO:0000259" key="17">
    <source>
        <dbReference type="PROSITE" id="PS50886"/>
    </source>
</evidence>
<comment type="subcellular location">
    <subcellularLocation>
        <location evidence="1 15">Cytoplasm</location>
    </subcellularLocation>
</comment>
<feature type="domain" description="B5" evidence="19">
    <location>
        <begin position="411"/>
        <end position="486"/>
    </location>
</feature>
<keyword evidence="7 15" id="KW-0479">Metal-binding</keyword>
<evidence type="ECO:0000259" key="18">
    <source>
        <dbReference type="PROSITE" id="PS51447"/>
    </source>
</evidence>
<dbReference type="AlphaFoldDB" id="A0A3N2AU64"/>
<proteinExistence type="inferred from homology"/>
<dbReference type="Gene3D" id="3.50.40.10">
    <property type="entry name" value="Phenylalanyl-trna Synthetase, Chain B, domain 3"/>
    <property type="match status" value="1"/>
</dbReference>
<dbReference type="NCBIfam" id="TIGR00472">
    <property type="entry name" value="pheT_bact"/>
    <property type="match status" value="1"/>
</dbReference>
<name>A0A3N2AU64_9MICO</name>
<dbReference type="Pfam" id="PF17759">
    <property type="entry name" value="tRNA_synthFbeta"/>
    <property type="match status" value="1"/>
</dbReference>
<evidence type="ECO:0000256" key="4">
    <source>
        <dbReference type="ARBA" id="ARBA00022490"/>
    </source>
</evidence>
<evidence type="ECO:0000256" key="1">
    <source>
        <dbReference type="ARBA" id="ARBA00004496"/>
    </source>
</evidence>
<comment type="similarity">
    <text evidence="2 15">Belongs to the phenylalanyl-tRNA synthetase beta subunit family. Type 1 subfamily.</text>
</comment>
<dbReference type="InterPro" id="IPR009061">
    <property type="entry name" value="DNA-bd_dom_put_sf"/>
</dbReference>
<organism evidence="20 21">
    <name type="scientific">Agrococcus jenensis</name>
    <dbReference type="NCBI Taxonomy" id="46353"/>
    <lineage>
        <taxon>Bacteria</taxon>
        <taxon>Bacillati</taxon>
        <taxon>Actinomycetota</taxon>
        <taxon>Actinomycetes</taxon>
        <taxon>Micrococcales</taxon>
        <taxon>Microbacteriaceae</taxon>
        <taxon>Agrococcus</taxon>
    </lineage>
</organism>
<comment type="subunit">
    <text evidence="3 15">Tetramer of two alpha and two beta subunits.</text>
</comment>
<dbReference type="PROSITE" id="PS51447">
    <property type="entry name" value="FDX_ACB"/>
    <property type="match status" value="1"/>
</dbReference>
<dbReference type="CDD" id="cd02796">
    <property type="entry name" value="tRNA_bind_bactPheRS"/>
    <property type="match status" value="1"/>
</dbReference>
<dbReference type="InterPro" id="IPR045864">
    <property type="entry name" value="aa-tRNA-synth_II/BPL/LPL"/>
</dbReference>
<dbReference type="Pfam" id="PF03484">
    <property type="entry name" value="B5"/>
    <property type="match status" value="1"/>
</dbReference>
<reference evidence="20 21" key="1">
    <citation type="submission" date="2018-11" db="EMBL/GenBank/DDBJ databases">
        <title>Sequencing the genomes of 1000 actinobacteria strains.</title>
        <authorList>
            <person name="Klenk H.-P."/>
        </authorList>
    </citation>
    <scope>NUCLEOTIDE SEQUENCE [LARGE SCALE GENOMIC DNA]</scope>
    <source>
        <strain evidence="20 21">DSM 9580</strain>
    </source>
</reference>
<protein>
    <recommendedName>
        <fullName evidence="15">Phenylalanine--tRNA ligase beta subunit</fullName>
        <ecNumber evidence="15">6.1.1.20</ecNumber>
    </recommendedName>
    <alternativeName>
        <fullName evidence="15">Phenylalanyl-tRNA synthetase beta subunit</fullName>
        <shortName evidence="15">PheRS</shortName>
    </alternativeName>
</protein>
<dbReference type="GO" id="GO:0005524">
    <property type="term" value="F:ATP binding"/>
    <property type="evidence" value="ECO:0007669"/>
    <property type="project" value="UniProtKB-UniRule"/>
</dbReference>
<dbReference type="SUPFAM" id="SSF54991">
    <property type="entry name" value="Anticodon-binding domain of PheRS"/>
    <property type="match status" value="1"/>
</dbReference>
<evidence type="ECO:0000256" key="5">
    <source>
        <dbReference type="ARBA" id="ARBA00022555"/>
    </source>
</evidence>
<accession>A0A3N2AU64</accession>
<dbReference type="SMART" id="SM00874">
    <property type="entry name" value="B5"/>
    <property type="match status" value="1"/>
</dbReference>
<dbReference type="InterPro" id="IPR033714">
    <property type="entry name" value="tRNA_bind_bactPheRS"/>
</dbReference>
<keyword evidence="9 15" id="KW-0067">ATP-binding</keyword>
<comment type="catalytic activity">
    <reaction evidence="14 15">
        <text>tRNA(Phe) + L-phenylalanine + ATP = L-phenylalanyl-tRNA(Phe) + AMP + diphosphate + H(+)</text>
        <dbReference type="Rhea" id="RHEA:19413"/>
        <dbReference type="Rhea" id="RHEA-COMP:9668"/>
        <dbReference type="Rhea" id="RHEA-COMP:9699"/>
        <dbReference type="ChEBI" id="CHEBI:15378"/>
        <dbReference type="ChEBI" id="CHEBI:30616"/>
        <dbReference type="ChEBI" id="CHEBI:33019"/>
        <dbReference type="ChEBI" id="CHEBI:58095"/>
        <dbReference type="ChEBI" id="CHEBI:78442"/>
        <dbReference type="ChEBI" id="CHEBI:78531"/>
        <dbReference type="ChEBI" id="CHEBI:456215"/>
        <dbReference type="EC" id="6.1.1.20"/>
    </reaction>
</comment>
<dbReference type="InterPro" id="IPR005146">
    <property type="entry name" value="B3/B4_tRNA-bd"/>
</dbReference>
<dbReference type="SMART" id="SM00896">
    <property type="entry name" value="FDX-ACB"/>
    <property type="match status" value="1"/>
</dbReference>
<evidence type="ECO:0000256" key="11">
    <source>
        <dbReference type="ARBA" id="ARBA00022884"/>
    </source>
</evidence>
<dbReference type="Gene3D" id="3.30.930.10">
    <property type="entry name" value="Bira Bifunctional Protein, Domain 2"/>
    <property type="match status" value="1"/>
</dbReference>
<dbReference type="InterPro" id="IPR045060">
    <property type="entry name" value="Phe-tRNA-ligase_IIc_bsu"/>
</dbReference>
<dbReference type="CDD" id="cd00769">
    <property type="entry name" value="PheRS_beta_core"/>
    <property type="match status" value="1"/>
</dbReference>
<dbReference type="GO" id="GO:0009328">
    <property type="term" value="C:phenylalanine-tRNA ligase complex"/>
    <property type="evidence" value="ECO:0007669"/>
    <property type="project" value="TreeGrafter"/>
</dbReference>
<dbReference type="InterPro" id="IPR012340">
    <property type="entry name" value="NA-bd_OB-fold"/>
</dbReference>
<evidence type="ECO:0000256" key="15">
    <source>
        <dbReference type="HAMAP-Rule" id="MF_00283"/>
    </source>
</evidence>
<dbReference type="GO" id="GO:0000287">
    <property type="term" value="F:magnesium ion binding"/>
    <property type="evidence" value="ECO:0007669"/>
    <property type="project" value="UniProtKB-UniRule"/>
</dbReference>
<keyword evidence="4 15" id="KW-0963">Cytoplasm</keyword>
<feature type="binding site" evidence="15">
    <location>
        <position position="473"/>
    </location>
    <ligand>
        <name>Mg(2+)</name>
        <dbReference type="ChEBI" id="CHEBI:18420"/>
        <note>shared with alpha subunit</note>
    </ligand>
</feature>